<accession>A0A5B7ZWX6</accession>
<dbReference type="RefSeq" id="WP_139514641.1">
    <property type="nucleotide sequence ID" value="NZ_CP040896.1"/>
</dbReference>
<dbReference type="Pfam" id="PF00561">
    <property type="entry name" value="Abhydrolase_1"/>
    <property type="match status" value="1"/>
</dbReference>
<feature type="domain" description="AB hydrolase-1" evidence="2">
    <location>
        <begin position="28"/>
        <end position="274"/>
    </location>
</feature>
<dbReference type="SUPFAM" id="SSF53474">
    <property type="entry name" value="alpha/beta-Hydrolases"/>
    <property type="match status" value="1"/>
</dbReference>
<keyword evidence="4" id="KW-1185">Reference proteome</keyword>
<dbReference type="Proteomes" id="UP000305398">
    <property type="component" value="Chromosome"/>
</dbReference>
<dbReference type="Gene3D" id="3.40.50.1820">
    <property type="entry name" value="alpha/beta hydrolase"/>
    <property type="match status" value="1"/>
</dbReference>
<evidence type="ECO:0000259" key="2">
    <source>
        <dbReference type="Pfam" id="PF00561"/>
    </source>
</evidence>
<dbReference type="AlphaFoldDB" id="A0A5B7ZWX6"/>
<dbReference type="GO" id="GO:0016787">
    <property type="term" value="F:hydrolase activity"/>
    <property type="evidence" value="ECO:0007669"/>
    <property type="project" value="UniProtKB-KW"/>
</dbReference>
<dbReference type="PRINTS" id="PR00111">
    <property type="entry name" value="ABHYDROLASE"/>
</dbReference>
<dbReference type="InterPro" id="IPR000639">
    <property type="entry name" value="Epox_hydrolase-like"/>
</dbReference>
<sequence>MGYPFEHHYVQTNGIRLHVVQCGPSQGPLVILLHGFPEFWYSWRHQIQPLAEAGYRVWAPDQRGYNLSDKPLHIRDYQVATLAADVIGLLDAAGQSSAIVVGHDWGAVVTWWLSIKYPNRIRRAAILNVPHPRTLSRALRRTPSQLFKSWYVFFFQVPWLPERATRWRNWRVARSALRGTSRRGTFSGADLALYQQAWSQPRAMRSMINWYRAAFRFRSGLGKNARVRIPVRIIWGKRDAFLNSQLAQMSLEMCDHGQLTYLPSATHWVQHEEPAEVNRLLLEFFNEAHA</sequence>
<organism evidence="3 4">
    <name type="scientific">Hymenobacter jejuensis</name>
    <dbReference type="NCBI Taxonomy" id="2502781"/>
    <lineage>
        <taxon>Bacteria</taxon>
        <taxon>Pseudomonadati</taxon>
        <taxon>Bacteroidota</taxon>
        <taxon>Cytophagia</taxon>
        <taxon>Cytophagales</taxon>
        <taxon>Hymenobacteraceae</taxon>
        <taxon>Hymenobacter</taxon>
    </lineage>
</organism>
<gene>
    <name evidence="3" type="ORF">FHG12_04775</name>
</gene>
<evidence type="ECO:0000256" key="1">
    <source>
        <dbReference type="ARBA" id="ARBA00022801"/>
    </source>
</evidence>
<dbReference type="InterPro" id="IPR029058">
    <property type="entry name" value="AB_hydrolase_fold"/>
</dbReference>
<keyword evidence="1 3" id="KW-0378">Hydrolase</keyword>
<dbReference type="KEGG" id="hyj:FHG12_04775"/>
<dbReference type="InterPro" id="IPR000073">
    <property type="entry name" value="AB_hydrolase_1"/>
</dbReference>
<dbReference type="PRINTS" id="PR00412">
    <property type="entry name" value="EPOXHYDRLASE"/>
</dbReference>
<dbReference type="EMBL" id="CP040896">
    <property type="protein sequence ID" value="QDA59460.1"/>
    <property type="molecule type" value="Genomic_DNA"/>
</dbReference>
<dbReference type="PANTHER" id="PTHR43329">
    <property type="entry name" value="EPOXIDE HYDROLASE"/>
    <property type="match status" value="1"/>
</dbReference>
<protein>
    <submittedName>
        <fullName evidence="3">Alpha/beta hydrolase</fullName>
    </submittedName>
</protein>
<evidence type="ECO:0000313" key="4">
    <source>
        <dbReference type="Proteomes" id="UP000305398"/>
    </source>
</evidence>
<proteinExistence type="predicted"/>
<name>A0A5B7ZWX6_9BACT</name>
<dbReference type="OrthoDB" id="9773293at2"/>
<evidence type="ECO:0000313" key="3">
    <source>
        <dbReference type="EMBL" id="QDA59460.1"/>
    </source>
</evidence>
<reference evidence="3 4" key="1">
    <citation type="submission" date="2019-06" db="EMBL/GenBank/DDBJ databases">
        <authorList>
            <person name="Srinivasan S."/>
        </authorList>
    </citation>
    <scope>NUCLEOTIDE SEQUENCE [LARGE SCALE GENOMIC DNA]</scope>
    <source>
        <strain evidence="3 4">17J68-5</strain>
    </source>
</reference>